<keyword evidence="2" id="KW-0472">Membrane</keyword>
<feature type="domain" description="PKD" evidence="3">
    <location>
        <begin position="1067"/>
        <end position="1141"/>
    </location>
</feature>
<keyword evidence="2" id="KW-0812">Transmembrane</keyword>
<proteinExistence type="predicted"/>
<evidence type="ECO:0000256" key="1">
    <source>
        <dbReference type="SAM" id="MobiDB-lite"/>
    </source>
</evidence>
<feature type="transmembrane region" description="Helical" evidence="2">
    <location>
        <begin position="12"/>
        <end position="30"/>
    </location>
</feature>
<evidence type="ECO:0000259" key="3">
    <source>
        <dbReference type="PROSITE" id="PS50093"/>
    </source>
</evidence>
<name>A0A381S002_9ZZZZ</name>
<dbReference type="SUPFAM" id="SSF49299">
    <property type="entry name" value="PKD domain"/>
    <property type="match status" value="3"/>
</dbReference>
<organism evidence="4">
    <name type="scientific">marine metagenome</name>
    <dbReference type="NCBI Taxonomy" id="408172"/>
    <lineage>
        <taxon>unclassified sequences</taxon>
        <taxon>metagenomes</taxon>
        <taxon>ecological metagenomes</taxon>
    </lineage>
</organism>
<protein>
    <recommendedName>
        <fullName evidence="3">PKD domain-containing protein</fullName>
    </recommendedName>
</protein>
<reference evidence="4" key="1">
    <citation type="submission" date="2018-05" db="EMBL/GenBank/DDBJ databases">
        <authorList>
            <person name="Lanie J.A."/>
            <person name="Ng W.-L."/>
            <person name="Kazmierczak K.M."/>
            <person name="Andrzejewski T.M."/>
            <person name="Davidsen T.M."/>
            <person name="Wayne K.J."/>
            <person name="Tettelin H."/>
            <person name="Glass J.I."/>
            <person name="Rusch D."/>
            <person name="Podicherti R."/>
            <person name="Tsui H.-C.T."/>
            <person name="Winkler M.E."/>
        </authorList>
    </citation>
    <scope>NUCLEOTIDE SEQUENCE</scope>
</reference>
<dbReference type="EMBL" id="UINC01002441">
    <property type="protein sequence ID" value="SUZ96711.1"/>
    <property type="molecule type" value="Genomic_DNA"/>
</dbReference>
<dbReference type="SMART" id="SM00089">
    <property type="entry name" value="PKD"/>
    <property type="match status" value="5"/>
</dbReference>
<keyword evidence="2" id="KW-1133">Transmembrane helix</keyword>
<dbReference type="CDD" id="cd00146">
    <property type="entry name" value="PKD"/>
    <property type="match status" value="2"/>
</dbReference>
<dbReference type="InterPro" id="IPR013783">
    <property type="entry name" value="Ig-like_fold"/>
</dbReference>
<dbReference type="InterPro" id="IPR022409">
    <property type="entry name" value="PKD/Chitinase_dom"/>
</dbReference>
<dbReference type="PROSITE" id="PS50093">
    <property type="entry name" value="PKD"/>
    <property type="match status" value="2"/>
</dbReference>
<accession>A0A381S002</accession>
<dbReference type="InterPro" id="IPR035986">
    <property type="entry name" value="PKD_dom_sf"/>
</dbReference>
<dbReference type="Gene3D" id="2.60.40.10">
    <property type="entry name" value="Immunoglobulins"/>
    <property type="match status" value="5"/>
</dbReference>
<dbReference type="InterPro" id="IPR000601">
    <property type="entry name" value="PKD_dom"/>
</dbReference>
<gene>
    <name evidence="4" type="ORF">METZ01_LOCUS49565</name>
</gene>
<evidence type="ECO:0000313" key="4">
    <source>
        <dbReference type="EMBL" id="SUZ96711.1"/>
    </source>
</evidence>
<evidence type="ECO:0000256" key="2">
    <source>
        <dbReference type="SAM" id="Phobius"/>
    </source>
</evidence>
<sequence length="1375" mass="150199">MQDSAETTPVPLSLLLITTMVVASFCPLVASEPFGGEPETSSMADGLAGFNPPLEGKQYMFSESEVPSFSATTFLKKQWIEDGYPGVILPFGPSYQNSRHSARSCEDAWSVDDTDNITTSDGTISATVKKISANAAIFVEDGQVISSTTLNDITATWESIIYPTDTNYFGDTPDVDNNCQIEIIIHTVDGPGGTGGYFQPGISALRESLFIDVDDLGGRNAILAHELEHLIHNAWDPFEYIWIDEGAADLAAYLCFGVDSTLSDHANTWSMNTSFSLRWWNQRTADHGAGFLFMVYLADKLGGAPSIRSLTADTAIGGTGIENLARNPGPGSTLIGRTMSEIFANFSAAVTLDSSQGAYGFSDLEMSDECASGYVCKAKSSGSNQQWSEDWQSPGHSIEGWGLRSYRFTQGTGDPLNLMVQPDRYGFEGAILVREATTGTWTMSELRIDSSTGIGTGLIHGFGNTTAEVWLFVWYNSLIDDCDYDFANCGILPAGSYPTGSITVNAGLITEPAEVTIDSVQTFDRDGDSLHDSVEFGIEVTSTAHFETLGVTFEAYTENVLTDSRDFNIAAGNGEAVSRAIWFTPSHTGEWSFSVRIRDITGELQDEGFSLPVQISNMKPVGSGSISTPSTQTWLSTYMFGGGYDAWGFGLQNGSFNHNETPAAYIWDLGDGNGSSLKNPVHSYMEEGEYHITLVVMDQGGYYSEAQTWNISVNDSSSPVPEISVERVVITGEMTFQTNQRIQFSASGTSDNVPIDHLTFSWDWGDGESDSGVGLYEVGHSWVDGNADGTIYSMELRVSDGTHSSEQTILIRILNRVPRQIHDEMMQTYTLTSLSMPDIFVDDDGMIMEHRWDFEDGVNLDGFGMTLTSDFSETTSFLSNPVVGWLEPGMKNVTLQVRDDDGNTSIALLQVEVLNQRPVAIFNRPMDGNVRTAYVFESESFDPDGDSSRLTHVWSISDMAGTIENVSSISRSFLNPGLYSVSLVVIDELGLESAPKTYLFGIDNPLPVPILSFRCPSLNGTILDDVPEDEVGIVWQVPHTEDGGAFVAPGNPLRFDGSDSHDADPRFTGKTSTDPMGSDWNGIVSWIWDFGDASPATLGPIVWHEYERPGAYVVRLTVIDGFAGGESNTTEMIVYVSQAPEITTANPISSEYVVVGDRVVLSGNATDPDLDSGITAWLDVDANFDSDGDGDQSRDRDVNLTGSLEIRWDLDVFTDDDCYKLEGCDGDPRNDWEMSDHTWRSPGEVRISMTVCDGVGVCSSKDYVVTVLTIQDTTPPKTLSDLTWTDFIPDRKSAGLLSLVALVAILGWMVMRQKDDEELDARDMVEKYGVEEVRAEGGLSGMDQHAPPPQPKYLTSEERTNKESGYVRPIRTRRK</sequence>
<feature type="domain" description="PKD" evidence="3">
    <location>
        <begin position="661"/>
        <end position="708"/>
    </location>
</feature>
<feature type="region of interest" description="Disordered" evidence="1">
    <location>
        <begin position="1335"/>
        <end position="1375"/>
    </location>
</feature>
<dbReference type="Pfam" id="PF18911">
    <property type="entry name" value="PKD_4"/>
    <property type="match status" value="2"/>
</dbReference>